<dbReference type="Proteomes" id="UP000694925">
    <property type="component" value="Unplaced"/>
</dbReference>
<keyword evidence="2" id="KW-1185">Reference proteome</keyword>
<dbReference type="GeneID" id="108622241"/>
<proteinExistence type="predicted"/>
<gene>
    <name evidence="3" type="primary">LOC108622241</name>
</gene>
<dbReference type="InterPro" id="IPR013177">
    <property type="entry name" value="Ribosomal_mS38_C"/>
</dbReference>
<dbReference type="RefSeq" id="XP_017875471.1">
    <property type="nucleotide sequence ID" value="XM_018019982.2"/>
</dbReference>
<sequence>MAVNRLCAVFRQVVVKRQGNIIARYCSSQVSKEWNNAFSLSILSKNLSDVPSTNVQIKFMPKTLNIDFGNPDSVSRKNINELPLSKYIPSMEEPTIQRPIQQDKPLMDKSFELPTIENIYEKLAIRMIVIRRKKMKKHKRKKLRKKMHFVWAKLRAKRNSLREKVFQAGLLSQIKEAEVFDAKAYVQSRLALLDKEFIPRTYRGEILPQEMIKKFLQEKKEKRERLLNKPKLTLD</sequence>
<accession>A0AAJ7IRR4</accession>
<name>A0AAJ7IRR4_9HYME</name>
<dbReference type="AlphaFoldDB" id="A0AAJ7IRR4"/>
<evidence type="ECO:0000313" key="2">
    <source>
        <dbReference type="Proteomes" id="UP000694925"/>
    </source>
</evidence>
<evidence type="ECO:0000259" key="1">
    <source>
        <dbReference type="SMART" id="SM01155"/>
    </source>
</evidence>
<evidence type="ECO:0000313" key="3">
    <source>
        <dbReference type="RefSeq" id="XP_017875471.1"/>
    </source>
</evidence>
<organism evidence="2 3">
    <name type="scientific">Ceratina calcarata</name>
    <dbReference type="NCBI Taxonomy" id="156304"/>
    <lineage>
        <taxon>Eukaryota</taxon>
        <taxon>Metazoa</taxon>
        <taxon>Ecdysozoa</taxon>
        <taxon>Arthropoda</taxon>
        <taxon>Hexapoda</taxon>
        <taxon>Insecta</taxon>
        <taxon>Pterygota</taxon>
        <taxon>Neoptera</taxon>
        <taxon>Endopterygota</taxon>
        <taxon>Hymenoptera</taxon>
        <taxon>Apocrita</taxon>
        <taxon>Aculeata</taxon>
        <taxon>Apoidea</taxon>
        <taxon>Anthophila</taxon>
        <taxon>Apidae</taxon>
        <taxon>Ceratina</taxon>
        <taxon>Zadontomerus</taxon>
    </lineage>
</organism>
<reference evidence="3" key="1">
    <citation type="submission" date="2025-08" db="UniProtKB">
        <authorList>
            <consortium name="RefSeq"/>
        </authorList>
    </citation>
    <scope>IDENTIFICATION</scope>
    <source>
        <tissue evidence="3">Whole body</tissue>
    </source>
</reference>
<dbReference type="Pfam" id="PF08213">
    <property type="entry name" value="COX24_C"/>
    <property type="match status" value="1"/>
</dbReference>
<dbReference type="SMART" id="SM01155">
    <property type="entry name" value="DUF1713"/>
    <property type="match status" value="1"/>
</dbReference>
<feature type="domain" description="Ribosomal protein mS38 C-terminal" evidence="1">
    <location>
        <begin position="123"/>
        <end position="156"/>
    </location>
</feature>
<dbReference type="KEGG" id="ccal:108622241"/>
<protein>
    <submittedName>
        <fullName evidence="3">Uncharacterized protein LOC108622241</fullName>
    </submittedName>
</protein>